<evidence type="ECO:0000313" key="4">
    <source>
        <dbReference type="Proteomes" id="UP000001572"/>
    </source>
</evidence>
<dbReference type="AlphaFoldDB" id="A6TJW2"/>
<dbReference type="InterPro" id="IPR038756">
    <property type="entry name" value="CheX-like"/>
</dbReference>
<dbReference type="HOGENOM" id="CLU_116290_1_1_9"/>
<dbReference type="InterPro" id="IPR028976">
    <property type="entry name" value="CheC-like_sf"/>
</dbReference>
<keyword evidence="1" id="KW-0145">Chemotaxis</keyword>
<dbReference type="STRING" id="293826.Amet_0247"/>
<dbReference type="SUPFAM" id="SSF103039">
    <property type="entry name" value="CheC-like"/>
    <property type="match status" value="1"/>
</dbReference>
<proteinExistence type="predicted"/>
<reference evidence="4" key="1">
    <citation type="journal article" date="2016" name="Genome Announc.">
        <title>Complete genome sequence of Alkaliphilus metalliredigens strain QYMF, an alkaliphilic and metal-reducing bacterium isolated from borax-contaminated leachate ponds.</title>
        <authorList>
            <person name="Hwang C."/>
            <person name="Copeland A."/>
            <person name="Lucas S."/>
            <person name="Lapidus A."/>
            <person name="Barry K."/>
            <person name="Detter J.C."/>
            <person name="Glavina Del Rio T."/>
            <person name="Hammon N."/>
            <person name="Israni S."/>
            <person name="Dalin E."/>
            <person name="Tice H."/>
            <person name="Pitluck S."/>
            <person name="Chertkov O."/>
            <person name="Brettin T."/>
            <person name="Bruce D."/>
            <person name="Han C."/>
            <person name="Schmutz J."/>
            <person name="Larimer F."/>
            <person name="Land M.L."/>
            <person name="Hauser L."/>
            <person name="Kyrpides N."/>
            <person name="Mikhailova N."/>
            <person name="Ye Q."/>
            <person name="Zhou J."/>
            <person name="Richardson P."/>
            <person name="Fields M.W."/>
        </authorList>
    </citation>
    <scope>NUCLEOTIDE SEQUENCE [LARGE SCALE GENOMIC DNA]</scope>
    <source>
        <strain evidence="4">QYMF</strain>
    </source>
</reference>
<feature type="domain" description="Chemotaxis phosphatase CheX-like" evidence="2">
    <location>
        <begin position="43"/>
        <end position="136"/>
    </location>
</feature>
<evidence type="ECO:0000256" key="1">
    <source>
        <dbReference type="ARBA" id="ARBA00022500"/>
    </source>
</evidence>
<organism evidence="3 4">
    <name type="scientific">Alkaliphilus metalliredigens (strain QYMF)</name>
    <dbReference type="NCBI Taxonomy" id="293826"/>
    <lineage>
        <taxon>Bacteria</taxon>
        <taxon>Bacillati</taxon>
        <taxon>Bacillota</taxon>
        <taxon>Clostridia</taxon>
        <taxon>Peptostreptococcales</taxon>
        <taxon>Natronincolaceae</taxon>
        <taxon>Alkaliphilus</taxon>
    </lineage>
</organism>
<dbReference type="CDD" id="cd17906">
    <property type="entry name" value="CheX"/>
    <property type="match status" value="1"/>
</dbReference>
<dbReference type="InterPro" id="IPR028051">
    <property type="entry name" value="CheX-like_dom"/>
</dbReference>
<dbReference type="eggNOG" id="COG1406">
    <property type="taxonomic scope" value="Bacteria"/>
</dbReference>
<dbReference type="GO" id="GO:0006935">
    <property type="term" value="P:chemotaxis"/>
    <property type="evidence" value="ECO:0007669"/>
    <property type="project" value="UniProtKB-KW"/>
</dbReference>
<dbReference type="EMBL" id="CP000724">
    <property type="protein sequence ID" value="ABR46480.1"/>
    <property type="molecule type" value="Genomic_DNA"/>
</dbReference>
<dbReference type="Pfam" id="PF13690">
    <property type="entry name" value="CheX"/>
    <property type="match status" value="1"/>
</dbReference>
<sequence length="152" mass="16301">MEVKYINPFVQSFINIMSQIGFEDPKKIGASVKTSNLNGSGIMVIVGIMGAIKGNVIYGIDEDSAKKIVSTMMGGVEVTELDDMAQSAISELANMLTAHSGIVFSQSEINIDISTPTLMHGSDFQVKASTEKVLCVRMSAGEIQMDINIALH</sequence>
<dbReference type="Proteomes" id="UP000001572">
    <property type="component" value="Chromosome"/>
</dbReference>
<dbReference type="Gene3D" id="3.40.1550.10">
    <property type="entry name" value="CheC-like"/>
    <property type="match status" value="1"/>
</dbReference>
<dbReference type="PANTHER" id="PTHR39452:SF1">
    <property type="entry name" value="CHEY-P PHOSPHATASE CHEX"/>
    <property type="match status" value="1"/>
</dbReference>
<dbReference type="KEGG" id="amt:Amet_0247"/>
<dbReference type="RefSeq" id="WP_011971389.1">
    <property type="nucleotide sequence ID" value="NC_009633.1"/>
</dbReference>
<name>A6TJW2_ALKMQ</name>
<keyword evidence="4" id="KW-1185">Reference proteome</keyword>
<accession>A6TJW2</accession>
<dbReference type="OrthoDB" id="9788100at2"/>
<evidence type="ECO:0000259" key="2">
    <source>
        <dbReference type="Pfam" id="PF13690"/>
    </source>
</evidence>
<gene>
    <name evidence="3" type="ordered locus">Amet_0247</name>
</gene>
<protein>
    <submittedName>
        <fullName evidence="3">CheC domain protein</fullName>
    </submittedName>
</protein>
<evidence type="ECO:0000313" key="3">
    <source>
        <dbReference type="EMBL" id="ABR46480.1"/>
    </source>
</evidence>
<dbReference type="PANTHER" id="PTHR39452">
    <property type="entry name" value="CHEY-P PHOSPHATASE CHEX"/>
    <property type="match status" value="1"/>
</dbReference>